<feature type="transmembrane region" description="Helical" evidence="5">
    <location>
        <begin position="215"/>
        <end position="237"/>
    </location>
</feature>
<dbReference type="GO" id="GO:0022857">
    <property type="term" value="F:transmembrane transporter activity"/>
    <property type="evidence" value="ECO:0007669"/>
    <property type="project" value="InterPro"/>
</dbReference>
<dbReference type="InterPro" id="IPR036259">
    <property type="entry name" value="MFS_trans_sf"/>
</dbReference>
<dbReference type="PANTHER" id="PTHR23502:SF134">
    <property type="entry name" value="MAJOR FACILITATOR SUPERFAMILY (MFS) PROFILE DOMAIN-CONTAINING PROTEIN-RELATED"/>
    <property type="match status" value="1"/>
</dbReference>
<dbReference type="Gene3D" id="1.20.1250.20">
    <property type="entry name" value="MFS general substrate transporter like domains"/>
    <property type="match status" value="1"/>
</dbReference>
<organism evidence="6 7">
    <name type="scientific">Bombardia bombarda</name>
    <dbReference type="NCBI Taxonomy" id="252184"/>
    <lineage>
        <taxon>Eukaryota</taxon>
        <taxon>Fungi</taxon>
        <taxon>Dikarya</taxon>
        <taxon>Ascomycota</taxon>
        <taxon>Pezizomycotina</taxon>
        <taxon>Sordariomycetes</taxon>
        <taxon>Sordariomycetidae</taxon>
        <taxon>Sordariales</taxon>
        <taxon>Lasiosphaeriaceae</taxon>
        <taxon>Bombardia</taxon>
    </lineage>
</organism>
<sequence>MYLYYEIFEEIVGVNYLALVTLQLGNHPPLPHPLNTHPPRQHHNILQPNDTRTQQQPPIIITIATATTTKPNPLHPPTLWPRYRKNLMLTLSCFATFLTAYVAGSYSPPRALLEASLSPSSSSLVILTGITTFCLGFGLAPMLLAPFSELNGRYTVFVAAGAVYVVFQAVCGLVTTVAGMLVARFLVGAGASVFATMVGGVIADMWEREERNTPMALFSGAVLAGTGAGPLVASVMVERLGGGGGGEIEMGLGAAWRRPISSSSDCVDGGVPDEKKLHTVTRASHLKRIRWKVKEDEARSSLKHTIYLSLYHPFHLLFTEPVVFFFSLWAAFAWGVLYLTFGSIPLVFRRQYGFTIEQSGYVFSAMIVGAILATGIGIWQDKILNHPRWRLVAPAKVSPSSSGPPYDDSKGDKIWALVRTRFPAESPEARLYFTCFTSALLPVGLFIFGLTARPDIHWIVPTLGVMLATMGITSVYLAVFNYLADTYHKHASSALAAQSLCRNILGGVFPLVTALTFESLGEAGAGALLGGIAAVLTAVPWVLVFWGEDIRRRSPIARELGKT</sequence>
<comment type="subcellular location">
    <subcellularLocation>
        <location evidence="1">Membrane</location>
        <topology evidence="1">Multi-pass membrane protein</topology>
    </subcellularLocation>
</comment>
<feature type="transmembrane region" description="Helical" evidence="5">
    <location>
        <begin position="360"/>
        <end position="379"/>
    </location>
</feature>
<evidence type="ECO:0000256" key="1">
    <source>
        <dbReference type="ARBA" id="ARBA00004141"/>
    </source>
</evidence>
<feature type="transmembrane region" description="Helical" evidence="5">
    <location>
        <begin position="87"/>
        <end position="104"/>
    </location>
</feature>
<evidence type="ECO:0000256" key="4">
    <source>
        <dbReference type="ARBA" id="ARBA00023136"/>
    </source>
</evidence>
<feature type="transmembrane region" description="Helical" evidence="5">
    <location>
        <begin position="124"/>
        <end position="144"/>
    </location>
</feature>
<evidence type="ECO:0000313" key="6">
    <source>
        <dbReference type="EMBL" id="KAK0630408.1"/>
    </source>
</evidence>
<dbReference type="PANTHER" id="PTHR23502">
    <property type="entry name" value="MAJOR FACILITATOR SUPERFAMILY"/>
    <property type="match status" value="1"/>
</dbReference>
<feature type="transmembrane region" description="Helical" evidence="5">
    <location>
        <begin position="156"/>
        <end position="175"/>
    </location>
</feature>
<dbReference type="GO" id="GO:0005886">
    <property type="term" value="C:plasma membrane"/>
    <property type="evidence" value="ECO:0007669"/>
    <property type="project" value="TreeGrafter"/>
</dbReference>
<dbReference type="EMBL" id="JAULSR010000002">
    <property type="protein sequence ID" value="KAK0630408.1"/>
    <property type="molecule type" value="Genomic_DNA"/>
</dbReference>
<feature type="transmembrane region" description="Helical" evidence="5">
    <location>
        <begin position="322"/>
        <end position="348"/>
    </location>
</feature>
<accession>A0AA39XAL7</accession>
<feature type="transmembrane region" description="Helical" evidence="5">
    <location>
        <begin position="458"/>
        <end position="479"/>
    </location>
</feature>
<dbReference type="SUPFAM" id="SSF103473">
    <property type="entry name" value="MFS general substrate transporter"/>
    <property type="match status" value="1"/>
</dbReference>
<evidence type="ECO:0000313" key="7">
    <source>
        <dbReference type="Proteomes" id="UP001174934"/>
    </source>
</evidence>
<dbReference type="Pfam" id="PF07690">
    <property type="entry name" value="MFS_1"/>
    <property type="match status" value="1"/>
</dbReference>
<keyword evidence="3 5" id="KW-1133">Transmembrane helix</keyword>
<reference evidence="6" key="1">
    <citation type="submission" date="2023-06" db="EMBL/GenBank/DDBJ databases">
        <title>Genome-scale phylogeny and comparative genomics of the fungal order Sordariales.</title>
        <authorList>
            <consortium name="Lawrence Berkeley National Laboratory"/>
            <person name="Hensen N."/>
            <person name="Bonometti L."/>
            <person name="Westerberg I."/>
            <person name="Brannstrom I.O."/>
            <person name="Guillou S."/>
            <person name="Cros-Aarteil S."/>
            <person name="Calhoun S."/>
            <person name="Haridas S."/>
            <person name="Kuo A."/>
            <person name="Mondo S."/>
            <person name="Pangilinan J."/>
            <person name="Riley R."/>
            <person name="LaButti K."/>
            <person name="Andreopoulos B."/>
            <person name="Lipzen A."/>
            <person name="Chen C."/>
            <person name="Yanf M."/>
            <person name="Daum C."/>
            <person name="Ng V."/>
            <person name="Clum A."/>
            <person name="Steindorff A."/>
            <person name="Ohm R."/>
            <person name="Martin F."/>
            <person name="Silar P."/>
            <person name="Natvig D."/>
            <person name="Lalanne C."/>
            <person name="Gautier V."/>
            <person name="Ament-velasquez S.L."/>
            <person name="Kruys A."/>
            <person name="Hutchinson M.I."/>
            <person name="Powell A.J."/>
            <person name="Barry K."/>
            <person name="Miller A.N."/>
            <person name="Grigoriev I.V."/>
            <person name="Debuchy R."/>
            <person name="Gladieux P."/>
            <person name="Thoren M.H."/>
            <person name="Johannesson H."/>
        </authorList>
    </citation>
    <scope>NUCLEOTIDE SEQUENCE</scope>
    <source>
        <strain evidence="6">SMH3391-2</strain>
    </source>
</reference>
<feature type="transmembrane region" description="Helical" evidence="5">
    <location>
        <begin position="431"/>
        <end position="451"/>
    </location>
</feature>
<protein>
    <submittedName>
        <fullName evidence="6">Major facilitator superfamily domain-containing protein</fullName>
    </submittedName>
</protein>
<evidence type="ECO:0000256" key="5">
    <source>
        <dbReference type="SAM" id="Phobius"/>
    </source>
</evidence>
<gene>
    <name evidence="6" type="ORF">B0T17DRAFT_506879</name>
</gene>
<evidence type="ECO:0000256" key="2">
    <source>
        <dbReference type="ARBA" id="ARBA00022692"/>
    </source>
</evidence>
<feature type="transmembrane region" description="Helical" evidence="5">
    <location>
        <begin position="181"/>
        <end position="203"/>
    </location>
</feature>
<keyword evidence="4 5" id="KW-0472">Membrane</keyword>
<feature type="transmembrane region" description="Helical" evidence="5">
    <location>
        <begin position="525"/>
        <end position="546"/>
    </location>
</feature>
<keyword evidence="2 5" id="KW-0812">Transmembrane</keyword>
<comment type="caution">
    <text evidence="6">The sequence shown here is derived from an EMBL/GenBank/DDBJ whole genome shotgun (WGS) entry which is preliminary data.</text>
</comment>
<dbReference type="AlphaFoldDB" id="A0AA39XAL7"/>
<proteinExistence type="predicted"/>
<name>A0AA39XAL7_9PEZI</name>
<dbReference type="Proteomes" id="UP001174934">
    <property type="component" value="Unassembled WGS sequence"/>
</dbReference>
<evidence type="ECO:0000256" key="3">
    <source>
        <dbReference type="ARBA" id="ARBA00022989"/>
    </source>
</evidence>
<keyword evidence="7" id="KW-1185">Reference proteome</keyword>
<dbReference type="InterPro" id="IPR011701">
    <property type="entry name" value="MFS"/>
</dbReference>